<evidence type="ECO:0000256" key="1">
    <source>
        <dbReference type="SAM" id="SignalP"/>
    </source>
</evidence>
<reference evidence="5" key="1">
    <citation type="journal article" date="2017" name="PLoS ONE">
        <title>The Agassiz's desert tortoise genome provides a resource for the conservation of a threatened species.</title>
        <authorList>
            <person name="Tollis M."/>
            <person name="DeNardo D.F."/>
            <person name="Cornelius J.A."/>
            <person name="Dolby G.A."/>
            <person name="Edwards T."/>
            <person name="Henen B.T."/>
            <person name="Karl A.E."/>
            <person name="Murphy R.W."/>
            <person name="Kusumi K."/>
        </authorList>
    </citation>
    <scope>NUCLEOTIDE SEQUENCE [LARGE SCALE GENOMIC DNA]</scope>
</reference>
<keyword evidence="1" id="KW-0732">Signal</keyword>
<feature type="domain" description="KRAB" evidence="2">
    <location>
        <begin position="23"/>
        <end position="94"/>
    </location>
</feature>
<dbReference type="InterPro" id="IPR003655">
    <property type="entry name" value="aKRAB"/>
</dbReference>
<organism evidence="4 5">
    <name type="scientific">Gopherus agassizii</name>
    <name type="common">Agassiz's desert tortoise</name>
    <dbReference type="NCBI Taxonomy" id="38772"/>
    <lineage>
        <taxon>Eukaryota</taxon>
        <taxon>Metazoa</taxon>
        <taxon>Chordata</taxon>
        <taxon>Craniata</taxon>
        <taxon>Vertebrata</taxon>
        <taxon>Euteleostomi</taxon>
        <taxon>Archelosauria</taxon>
        <taxon>Testudinata</taxon>
        <taxon>Testudines</taxon>
        <taxon>Cryptodira</taxon>
        <taxon>Durocryptodira</taxon>
        <taxon>Testudinoidea</taxon>
        <taxon>Testudinidae</taxon>
        <taxon>Gopherus</taxon>
    </lineage>
</organism>
<dbReference type="InterPro" id="IPR001909">
    <property type="entry name" value="KRAB"/>
</dbReference>
<dbReference type="Proteomes" id="UP000291020">
    <property type="component" value="Unassembled WGS sequence"/>
</dbReference>
<dbReference type="InterPro" id="IPR050169">
    <property type="entry name" value="Krueppel_C2H2_ZnF"/>
</dbReference>
<feature type="signal peptide" evidence="1">
    <location>
        <begin position="1"/>
        <end position="25"/>
    </location>
</feature>
<accession>A0A452I643</accession>
<proteinExistence type="predicted"/>
<dbReference type="PANTHER" id="PTHR23232:SF168">
    <property type="entry name" value="KRAB DOMAIN-CONTAINING PROTEIN"/>
    <property type="match status" value="1"/>
</dbReference>
<dbReference type="Gene3D" id="6.10.140.140">
    <property type="match status" value="1"/>
</dbReference>
<dbReference type="Ensembl" id="ENSGAGT00000026288.1">
    <property type="protein sequence ID" value="ENSGAGP00000023070.1"/>
    <property type="gene ID" value="ENSGAGG00000016907.1"/>
</dbReference>
<sequence>MTRGLSLGQQVLSGGLLLFQGLVTFEEVAVYFTREEWALLDPAQRALYRDVMQENYENVTSLGFPVSKPDVISQLEQKDEPWVSNLHASEEREIPKGACTGEVMKPSQKVSAPKRNSWDSVQRPCELSKFRVVPIRCCILSTDTTHGFLAVLTDSWQKLPP</sequence>
<dbReference type="SUPFAM" id="SSF109640">
    <property type="entry name" value="KRAB domain (Kruppel-associated box)"/>
    <property type="match status" value="1"/>
</dbReference>
<reference evidence="4" key="3">
    <citation type="submission" date="2025-09" db="UniProtKB">
        <authorList>
            <consortium name="Ensembl"/>
        </authorList>
    </citation>
    <scope>IDENTIFICATION</scope>
</reference>
<dbReference type="PROSITE" id="PS50806">
    <property type="entry name" value="KRAB_RELATED"/>
    <property type="match status" value="1"/>
</dbReference>
<dbReference type="PROSITE" id="PS50805">
    <property type="entry name" value="KRAB"/>
    <property type="match status" value="1"/>
</dbReference>
<keyword evidence="5" id="KW-1185">Reference proteome</keyword>
<name>A0A452I643_9SAUR</name>
<feature type="domain" description="KRAB-related" evidence="3">
    <location>
        <begin position="20"/>
        <end position="84"/>
    </location>
</feature>
<reference evidence="4" key="2">
    <citation type="submission" date="2025-08" db="UniProtKB">
        <authorList>
            <consortium name="Ensembl"/>
        </authorList>
    </citation>
    <scope>IDENTIFICATION</scope>
</reference>
<dbReference type="GO" id="GO:0006355">
    <property type="term" value="P:regulation of DNA-templated transcription"/>
    <property type="evidence" value="ECO:0007669"/>
    <property type="project" value="InterPro"/>
</dbReference>
<dbReference type="Pfam" id="PF01352">
    <property type="entry name" value="KRAB"/>
    <property type="match status" value="1"/>
</dbReference>
<dbReference type="STRING" id="38772.ENSGAGP00000023070"/>
<dbReference type="SMART" id="SM00349">
    <property type="entry name" value="KRAB"/>
    <property type="match status" value="1"/>
</dbReference>
<evidence type="ECO:0000313" key="5">
    <source>
        <dbReference type="Proteomes" id="UP000291020"/>
    </source>
</evidence>
<dbReference type="PANTHER" id="PTHR23232">
    <property type="entry name" value="KRAB DOMAIN C2H2 ZINC FINGER"/>
    <property type="match status" value="1"/>
</dbReference>
<dbReference type="InterPro" id="IPR036051">
    <property type="entry name" value="KRAB_dom_sf"/>
</dbReference>
<feature type="chain" id="PRO_5019271784" evidence="1">
    <location>
        <begin position="26"/>
        <end position="161"/>
    </location>
</feature>
<evidence type="ECO:0000259" key="3">
    <source>
        <dbReference type="PROSITE" id="PS50806"/>
    </source>
</evidence>
<dbReference type="CDD" id="cd07765">
    <property type="entry name" value="KRAB_A-box"/>
    <property type="match status" value="1"/>
</dbReference>
<dbReference type="AlphaFoldDB" id="A0A452I643"/>
<evidence type="ECO:0000313" key="4">
    <source>
        <dbReference type="Ensembl" id="ENSGAGP00000023070.1"/>
    </source>
</evidence>
<protein>
    <submittedName>
        <fullName evidence="4">Uncharacterized protein</fullName>
    </submittedName>
</protein>
<evidence type="ECO:0000259" key="2">
    <source>
        <dbReference type="PROSITE" id="PS50805"/>
    </source>
</evidence>